<reference evidence="2 3" key="1">
    <citation type="submission" date="2021-06" db="EMBL/GenBank/DDBJ databases">
        <authorList>
            <person name="Kallberg Y."/>
            <person name="Tangrot J."/>
            <person name="Rosling A."/>
        </authorList>
    </citation>
    <scope>NUCLEOTIDE SEQUENCE [LARGE SCALE GENOMIC DNA]</scope>
    <source>
        <strain evidence="2 3">120-4 pot B 10/14</strain>
    </source>
</reference>
<sequence>MDQQFETINRRFEQLEQTNIGGNKLNTNNWTNSEQVVSAQQNQNQSQEATRSMNTGNNMDQTKGNYPPTPILNKLIIEADPAALSKIKQLSVVQGLSNPRAIETECIHLWWVSNWNEGQKLIETLPQKPSLMNKI</sequence>
<keyword evidence="3" id="KW-1185">Reference proteome</keyword>
<dbReference type="Proteomes" id="UP000789901">
    <property type="component" value="Unassembled WGS sequence"/>
</dbReference>
<feature type="compositionally biased region" description="Low complexity" evidence="1">
    <location>
        <begin position="36"/>
        <end position="49"/>
    </location>
</feature>
<feature type="region of interest" description="Disordered" evidence="1">
    <location>
        <begin position="36"/>
        <end position="67"/>
    </location>
</feature>
<protein>
    <submittedName>
        <fullName evidence="2">36617_t:CDS:1</fullName>
    </submittedName>
</protein>
<comment type="caution">
    <text evidence="2">The sequence shown here is derived from an EMBL/GenBank/DDBJ whole genome shotgun (WGS) entry which is preliminary data.</text>
</comment>
<accession>A0ABM8W765</accession>
<feature type="compositionally biased region" description="Polar residues" evidence="1">
    <location>
        <begin position="50"/>
        <end position="64"/>
    </location>
</feature>
<evidence type="ECO:0000313" key="3">
    <source>
        <dbReference type="Proteomes" id="UP000789901"/>
    </source>
</evidence>
<dbReference type="EMBL" id="CAJVQB010001615">
    <property type="protein sequence ID" value="CAG8543328.1"/>
    <property type="molecule type" value="Genomic_DNA"/>
</dbReference>
<gene>
    <name evidence="2" type="ORF">GMARGA_LOCUS4192</name>
</gene>
<evidence type="ECO:0000313" key="2">
    <source>
        <dbReference type="EMBL" id="CAG8543328.1"/>
    </source>
</evidence>
<evidence type="ECO:0000256" key="1">
    <source>
        <dbReference type="SAM" id="MobiDB-lite"/>
    </source>
</evidence>
<name>A0ABM8W765_GIGMA</name>
<organism evidence="2 3">
    <name type="scientific">Gigaspora margarita</name>
    <dbReference type="NCBI Taxonomy" id="4874"/>
    <lineage>
        <taxon>Eukaryota</taxon>
        <taxon>Fungi</taxon>
        <taxon>Fungi incertae sedis</taxon>
        <taxon>Mucoromycota</taxon>
        <taxon>Glomeromycotina</taxon>
        <taxon>Glomeromycetes</taxon>
        <taxon>Diversisporales</taxon>
        <taxon>Gigasporaceae</taxon>
        <taxon>Gigaspora</taxon>
    </lineage>
</organism>
<proteinExistence type="predicted"/>